<dbReference type="SUPFAM" id="SSF56645">
    <property type="entry name" value="Acyl-CoA dehydrogenase NM domain-like"/>
    <property type="match status" value="1"/>
</dbReference>
<feature type="domain" description="Acyl-CoA dehydrogenase/oxidase C-terminal" evidence="7">
    <location>
        <begin position="242"/>
        <end position="382"/>
    </location>
</feature>
<dbReference type="SUPFAM" id="SSF47203">
    <property type="entry name" value="Acyl-CoA dehydrogenase C-terminal domain-like"/>
    <property type="match status" value="1"/>
</dbReference>
<dbReference type="PANTHER" id="PTHR43884:SF20">
    <property type="entry name" value="ACYL-COA DEHYDROGENASE FADE28"/>
    <property type="match status" value="1"/>
</dbReference>
<evidence type="ECO:0000313" key="9">
    <source>
        <dbReference type="EMBL" id="KUL64361.1"/>
    </source>
</evidence>
<keyword evidence="5" id="KW-0560">Oxidoreductase</keyword>
<protein>
    <submittedName>
        <fullName evidence="9">Acyl-CoA dehydrogenase</fullName>
    </submittedName>
</protein>
<dbReference type="Proteomes" id="UP000053413">
    <property type="component" value="Unassembled WGS sequence"/>
</dbReference>
<dbReference type="InterPro" id="IPR013786">
    <property type="entry name" value="AcylCoA_DH/ox_N"/>
</dbReference>
<dbReference type="InterPro" id="IPR046373">
    <property type="entry name" value="Acyl-CoA_Oxase/DH_mid-dom_sf"/>
</dbReference>
<dbReference type="InterPro" id="IPR009100">
    <property type="entry name" value="AcylCoA_DH/oxidase_NM_dom_sf"/>
</dbReference>
<dbReference type="PANTHER" id="PTHR43884">
    <property type="entry name" value="ACYL-COA DEHYDROGENASE"/>
    <property type="match status" value="1"/>
</dbReference>
<dbReference type="RefSeq" id="WP_059143269.1">
    <property type="nucleotide sequence ID" value="NZ_LLZJ01000095.1"/>
</dbReference>
<evidence type="ECO:0000256" key="1">
    <source>
        <dbReference type="ARBA" id="ARBA00001974"/>
    </source>
</evidence>
<dbReference type="InterPro" id="IPR036250">
    <property type="entry name" value="AcylCo_DH-like_C"/>
</dbReference>
<evidence type="ECO:0000256" key="2">
    <source>
        <dbReference type="ARBA" id="ARBA00009347"/>
    </source>
</evidence>
<keyword evidence="3" id="KW-0285">Flavoprotein</keyword>
<dbReference type="CDD" id="cd00567">
    <property type="entry name" value="ACAD"/>
    <property type="match status" value="1"/>
</dbReference>
<dbReference type="Gene3D" id="1.10.540.10">
    <property type="entry name" value="Acyl-CoA dehydrogenase/oxidase, N-terminal domain"/>
    <property type="match status" value="1"/>
</dbReference>
<dbReference type="GO" id="GO:0003995">
    <property type="term" value="F:acyl-CoA dehydrogenase activity"/>
    <property type="evidence" value="ECO:0007669"/>
    <property type="project" value="TreeGrafter"/>
</dbReference>
<dbReference type="InterPro" id="IPR009075">
    <property type="entry name" value="AcylCo_DH/oxidase_C"/>
</dbReference>
<accession>A0A0X3X5I0</accession>
<organism evidence="9 10">
    <name type="scientific">Streptomyces violaceusniger</name>
    <dbReference type="NCBI Taxonomy" id="68280"/>
    <lineage>
        <taxon>Bacteria</taxon>
        <taxon>Bacillati</taxon>
        <taxon>Actinomycetota</taxon>
        <taxon>Actinomycetes</taxon>
        <taxon>Kitasatosporales</taxon>
        <taxon>Streptomycetaceae</taxon>
        <taxon>Streptomyces</taxon>
        <taxon>Streptomyces violaceusniger group</taxon>
    </lineage>
</organism>
<comment type="cofactor">
    <cofactor evidence="1">
        <name>FAD</name>
        <dbReference type="ChEBI" id="CHEBI:57692"/>
    </cofactor>
</comment>
<comment type="caution">
    <text evidence="9">The sequence shown here is derived from an EMBL/GenBank/DDBJ whole genome shotgun (WGS) entry which is preliminary data.</text>
</comment>
<dbReference type="Gene3D" id="1.20.140.10">
    <property type="entry name" value="Butyryl-CoA Dehydrogenase, subunit A, domain 3"/>
    <property type="match status" value="1"/>
</dbReference>
<dbReference type="InterPro" id="IPR037069">
    <property type="entry name" value="AcylCoA_DH/ox_N_sf"/>
</dbReference>
<evidence type="ECO:0000256" key="4">
    <source>
        <dbReference type="ARBA" id="ARBA00022827"/>
    </source>
</evidence>
<dbReference type="AlphaFoldDB" id="A0A0X3X5I0"/>
<evidence type="ECO:0000256" key="3">
    <source>
        <dbReference type="ARBA" id="ARBA00022630"/>
    </source>
</evidence>
<evidence type="ECO:0000259" key="8">
    <source>
        <dbReference type="Pfam" id="PF02771"/>
    </source>
</evidence>
<dbReference type="OrthoDB" id="8677713at2"/>
<dbReference type="GO" id="GO:0050660">
    <property type="term" value="F:flavin adenine dinucleotide binding"/>
    <property type="evidence" value="ECO:0007669"/>
    <property type="project" value="InterPro"/>
</dbReference>
<keyword evidence="4" id="KW-0274">FAD</keyword>
<evidence type="ECO:0000313" key="10">
    <source>
        <dbReference type="Proteomes" id="UP000053413"/>
    </source>
</evidence>
<dbReference type="Pfam" id="PF00441">
    <property type="entry name" value="Acyl-CoA_dh_1"/>
    <property type="match status" value="1"/>
</dbReference>
<name>A0A0X3X5I0_STRVO</name>
<dbReference type="Gene3D" id="2.40.110.10">
    <property type="entry name" value="Butyryl-CoA Dehydrogenase, subunit A, domain 2"/>
    <property type="match status" value="1"/>
</dbReference>
<evidence type="ECO:0000259" key="7">
    <source>
        <dbReference type="Pfam" id="PF00441"/>
    </source>
</evidence>
<feature type="domain" description="Acyl-CoA dehydrogenase/oxidase N-terminal" evidence="8">
    <location>
        <begin position="16"/>
        <end position="128"/>
    </location>
</feature>
<reference evidence="10" key="1">
    <citation type="submission" date="2015-10" db="EMBL/GenBank/DDBJ databases">
        <authorList>
            <person name="Ju K.-S."/>
            <person name="Doroghazi J.R."/>
            <person name="Metcalf W.W."/>
        </authorList>
    </citation>
    <scope>NUCLEOTIDE SEQUENCE [LARGE SCALE GENOMIC DNA]</scope>
    <source>
        <strain evidence="10">NRRL F-8817</strain>
    </source>
</reference>
<dbReference type="EMBL" id="LLZJ01000095">
    <property type="protein sequence ID" value="KUL64361.1"/>
    <property type="molecule type" value="Genomic_DNA"/>
</dbReference>
<feature type="region of interest" description="Disordered" evidence="6">
    <location>
        <begin position="136"/>
        <end position="160"/>
    </location>
</feature>
<comment type="similarity">
    <text evidence="2">Belongs to the acyl-CoA dehydrogenase family.</text>
</comment>
<evidence type="ECO:0000256" key="5">
    <source>
        <dbReference type="ARBA" id="ARBA00023002"/>
    </source>
</evidence>
<evidence type="ECO:0000256" key="6">
    <source>
        <dbReference type="SAM" id="MobiDB-lite"/>
    </source>
</evidence>
<gene>
    <name evidence="9" type="ORF">ADL28_09390</name>
</gene>
<sequence length="393" mass="41288">MRRRHPEIDPQLLSETDEQRQLRLVLRDLYAEASGVEEVRRHLATPHGYDEALWARLAGEIGVHGLAIPEEYGGSGFTFAELAVVLEESGRALYCAPLLPTVVLAANALLLSGDRAACERYLPRIADGTLTATVAGFGPDGPGRPGGSDQSREPAVTAEQGGDGWVLRGRADFVLDGAGADLLLVRAGTPAGPRIFACEPAPDTCRRTPRRVLDETRRQALVEFEGAPAAAVGTAEEVEGTVSATLDTGRAALAAEQVGGSGHALDATVAFVAQRHQFGRPIGSFQAVKHRLADVLVALEAARSGSAYATACAAIASPRLPVAACAAAVVCSETFRLATAEYVQLHGGIGFTWEHPAQLYVRRARGAEVLFGTADQHRSRLAGLVGLAGRPAA</sequence>
<dbReference type="Pfam" id="PF02771">
    <property type="entry name" value="Acyl-CoA_dh_N"/>
    <property type="match status" value="1"/>
</dbReference>
<proteinExistence type="inferred from homology"/>